<feature type="compositionally biased region" description="Low complexity" evidence="5">
    <location>
        <begin position="589"/>
        <end position="618"/>
    </location>
</feature>
<dbReference type="InterPro" id="IPR000679">
    <property type="entry name" value="Znf_GATA"/>
</dbReference>
<dbReference type="Proteomes" id="UP001498398">
    <property type="component" value="Unassembled WGS sequence"/>
</dbReference>
<dbReference type="InterPro" id="IPR051140">
    <property type="entry name" value="GATA_TF"/>
</dbReference>
<dbReference type="SUPFAM" id="SSF55785">
    <property type="entry name" value="PYP-like sensor domain (PAS domain)"/>
    <property type="match status" value="1"/>
</dbReference>
<feature type="region of interest" description="Disordered" evidence="5">
    <location>
        <begin position="414"/>
        <end position="532"/>
    </location>
</feature>
<protein>
    <recommendedName>
        <fullName evidence="6">GATA-type domain-containing protein</fullName>
    </recommendedName>
</protein>
<evidence type="ECO:0000256" key="3">
    <source>
        <dbReference type="ARBA" id="ARBA00022833"/>
    </source>
</evidence>
<feature type="compositionally biased region" description="Polar residues" evidence="5">
    <location>
        <begin position="675"/>
        <end position="684"/>
    </location>
</feature>
<keyword evidence="1" id="KW-0479">Metal-binding</keyword>
<dbReference type="InterPro" id="IPR035965">
    <property type="entry name" value="PAS-like_dom_sf"/>
</dbReference>
<accession>A0ABR1JAB6</accession>
<feature type="region of interest" description="Disordered" evidence="5">
    <location>
        <begin position="564"/>
        <end position="778"/>
    </location>
</feature>
<dbReference type="SUPFAM" id="SSF57716">
    <property type="entry name" value="Glucocorticoid receptor-like (DNA-binding domain)"/>
    <property type="match status" value="1"/>
</dbReference>
<feature type="compositionally biased region" description="Basic and acidic residues" evidence="5">
    <location>
        <begin position="714"/>
        <end position="724"/>
    </location>
</feature>
<sequence>MSYVPGRLYNVVPAAADAQNQIRGIQHGSDSVPTFGTNNTQPSHFTSSPSSVELPRIGHHRCYWTLLSTTDLRFIYLDPVLQFHLEEQASELINRSLLEFIHPDEQATARDDLGQVIGSKNFHGSITRTRFCRLSRVRRMLGHDGPPPSFPSAEKVILDANYMAVDIVLNYAAEGLGLCFIHATVDIDPATDNDKTVKSPWTNWCGTPFMAQEQLQLLSRQLQQLDYIPQNSHDRVFQMLDNGPGRTLLLSWPPDGTSFSAQDFATLAHTVNLSEPNAEAKTNCTRRYQHSRDLRGAEVFSVYIPHGSVIFACHKLKSLSPSPSSAHTSTTSTASIPDATVAAMGYNASTTSSYPLPPPHTQQPSSYYDQQHYTLPSLSSSSLHYSYTPPSQQQSNSVSAHYSAYSNWNSQPPAHPAVQSLRNGYWTTPPTGYESSQGAPLSLSGPPQTHDNYRPLSPGYSAYNSTPNASGGADHLSEHGSPMSSSPPADVVPPPRRRVSPGNPREYNRGENAGGREGRGHGNRPSGILKCSSCKATTSPEWRKGPSGKKELCNACGLRYARSRAKKEGHVPSSGSRRRKDKILKRDTSPPTSTPSPASSGTPSSYAPPSSAIPYQAPSTPPYGSGSSVRRSYPGSYEDSSFSSAGSAGSGSDIYVSHRSAGTPSPSPPAGTSSFVSYSAGSSESHGHRAGYYGSSVPSPLASNPPSMLPSQSFERESHRDGGTRDPQTPVSAEPKHYYETTSLRESTVKYEKKEDRPYERDYRAYERDERGRGLVSG</sequence>
<evidence type="ECO:0000256" key="5">
    <source>
        <dbReference type="SAM" id="MobiDB-lite"/>
    </source>
</evidence>
<feature type="compositionally biased region" description="Polar residues" evidence="5">
    <location>
        <begin position="420"/>
        <end position="450"/>
    </location>
</feature>
<gene>
    <name evidence="7" type="ORF">VKT23_011409</name>
</gene>
<name>A0ABR1JAB6_9AGAR</name>
<dbReference type="PROSITE" id="PS00344">
    <property type="entry name" value="GATA_ZN_FINGER_1"/>
    <property type="match status" value="1"/>
</dbReference>
<feature type="compositionally biased region" description="Basic and acidic residues" evidence="5">
    <location>
        <begin position="506"/>
        <end position="520"/>
    </location>
</feature>
<dbReference type="PANTHER" id="PTHR45658">
    <property type="entry name" value="GATA TRANSCRIPTION FACTOR"/>
    <property type="match status" value="1"/>
</dbReference>
<dbReference type="InterPro" id="IPR013088">
    <property type="entry name" value="Znf_NHR/GATA"/>
</dbReference>
<proteinExistence type="predicted"/>
<dbReference type="EMBL" id="JBANRG010000024">
    <property type="protein sequence ID" value="KAK7454656.1"/>
    <property type="molecule type" value="Genomic_DNA"/>
</dbReference>
<evidence type="ECO:0000256" key="4">
    <source>
        <dbReference type="PROSITE-ProRule" id="PRU00094"/>
    </source>
</evidence>
<feature type="compositionally biased region" description="Low complexity" evidence="5">
    <location>
        <begin position="640"/>
        <end position="652"/>
    </location>
</feature>
<evidence type="ECO:0000313" key="7">
    <source>
        <dbReference type="EMBL" id="KAK7454656.1"/>
    </source>
</evidence>
<feature type="compositionally biased region" description="Basic and acidic residues" evidence="5">
    <location>
        <begin position="747"/>
        <end position="778"/>
    </location>
</feature>
<feature type="domain" description="GATA-type" evidence="6">
    <location>
        <begin position="525"/>
        <end position="579"/>
    </location>
</feature>
<evidence type="ECO:0000259" key="6">
    <source>
        <dbReference type="PROSITE" id="PS50114"/>
    </source>
</evidence>
<keyword evidence="2 4" id="KW-0863">Zinc-finger</keyword>
<dbReference type="SMART" id="SM00401">
    <property type="entry name" value="ZnF_GATA"/>
    <property type="match status" value="1"/>
</dbReference>
<reference evidence="7 8" key="1">
    <citation type="submission" date="2024-01" db="EMBL/GenBank/DDBJ databases">
        <title>A draft genome for the cacao thread blight pathogen Marasmiellus scandens.</title>
        <authorList>
            <person name="Baruah I.K."/>
            <person name="Leung J."/>
            <person name="Bukari Y."/>
            <person name="Amoako-Attah I."/>
            <person name="Meinhardt L.W."/>
            <person name="Bailey B.A."/>
            <person name="Cohen S.P."/>
        </authorList>
    </citation>
    <scope>NUCLEOTIDE SEQUENCE [LARGE SCALE GENOMIC DNA]</scope>
    <source>
        <strain evidence="7 8">GH-19</strain>
    </source>
</reference>
<dbReference type="CDD" id="cd00202">
    <property type="entry name" value="ZnF_GATA"/>
    <property type="match status" value="1"/>
</dbReference>
<feature type="compositionally biased region" description="Low complexity" evidence="5">
    <location>
        <begin position="660"/>
        <end position="674"/>
    </location>
</feature>
<keyword evidence="3" id="KW-0862">Zinc</keyword>
<organism evidence="7 8">
    <name type="scientific">Marasmiellus scandens</name>
    <dbReference type="NCBI Taxonomy" id="2682957"/>
    <lineage>
        <taxon>Eukaryota</taxon>
        <taxon>Fungi</taxon>
        <taxon>Dikarya</taxon>
        <taxon>Basidiomycota</taxon>
        <taxon>Agaricomycotina</taxon>
        <taxon>Agaricomycetes</taxon>
        <taxon>Agaricomycetidae</taxon>
        <taxon>Agaricales</taxon>
        <taxon>Marasmiineae</taxon>
        <taxon>Omphalotaceae</taxon>
        <taxon>Marasmiellus</taxon>
    </lineage>
</organism>
<dbReference type="Gene3D" id="3.30.450.20">
    <property type="entry name" value="PAS domain"/>
    <property type="match status" value="1"/>
</dbReference>
<keyword evidence="8" id="KW-1185">Reference proteome</keyword>
<dbReference type="PROSITE" id="PS50114">
    <property type="entry name" value="GATA_ZN_FINGER_2"/>
    <property type="match status" value="1"/>
</dbReference>
<comment type="caution">
    <text evidence="7">The sequence shown here is derived from an EMBL/GenBank/DDBJ whole genome shotgun (WGS) entry which is preliminary data.</text>
</comment>
<evidence type="ECO:0000256" key="2">
    <source>
        <dbReference type="ARBA" id="ARBA00022771"/>
    </source>
</evidence>
<dbReference type="Pfam" id="PF00320">
    <property type="entry name" value="GATA"/>
    <property type="match status" value="1"/>
</dbReference>
<evidence type="ECO:0000256" key="1">
    <source>
        <dbReference type="ARBA" id="ARBA00022723"/>
    </source>
</evidence>
<feature type="compositionally biased region" description="Polar residues" evidence="5">
    <location>
        <begin position="696"/>
        <end position="713"/>
    </location>
</feature>
<evidence type="ECO:0000313" key="8">
    <source>
        <dbReference type="Proteomes" id="UP001498398"/>
    </source>
</evidence>
<dbReference type="Gene3D" id="3.30.50.10">
    <property type="entry name" value="Erythroid Transcription Factor GATA-1, subunit A"/>
    <property type="match status" value="1"/>
</dbReference>